<keyword evidence="2" id="KW-1185">Reference proteome</keyword>
<proteinExistence type="predicted"/>
<dbReference type="AlphaFoldDB" id="A0A6I4V915"/>
<dbReference type="Proteomes" id="UP000471435">
    <property type="component" value="Unassembled WGS sequence"/>
</dbReference>
<protein>
    <submittedName>
        <fullName evidence="1">Uncharacterized protein</fullName>
    </submittedName>
</protein>
<name>A0A6I4V915_9SPHN</name>
<dbReference type="RefSeq" id="WP_160731496.1">
    <property type="nucleotide sequence ID" value="NZ_WTYP01000002.1"/>
</dbReference>
<accession>A0A6I4V915</accession>
<comment type="caution">
    <text evidence="1">The sequence shown here is derived from an EMBL/GenBank/DDBJ whole genome shotgun (WGS) entry which is preliminary data.</text>
</comment>
<dbReference type="EMBL" id="WTYP01000002">
    <property type="protein sequence ID" value="MXP48302.1"/>
    <property type="molecule type" value="Genomic_DNA"/>
</dbReference>
<evidence type="ECO:0000313" key="2">
    <source>
        <dbReference type="Proteomes" id="UP000471435"/>
    </source>
</evidence>
<sequence length="85" mass="9583">MIEISLPVKVKAWCTCSLLDLKTEEFQCNSGGEAAHIFAIIVIKISREIRLTAIFRLYCLHIGHPHSPLQDTHYACPVLYPSFPS</sequence>
<reference evidence="1 2" key="1">
    <citation type="submission" date="2019-12" db="EMBL/GenBank/DDBJ databases">
        <title>Genomic-based taxomic classification of the family Erythrobacteraceae.</title>
        <authorList>
            <person name="Xu L."/>
        </authorList>
    </citation>
    <scope>NUCLEOTIDE SEQUENCE [LARGE SCALE GENOMIC DNA]</scope>
    <source>
        <strain evidence="1 2">SW-109</strain>
    </source>
</reference>
<gene>
    <name evidence="1" type="ORF">GRI43_12975</name>
</gene>
<evidence type="ECO:0000313" key="1">
    <source>
        <dbReference type="EMBL" id="MXP48302.1"/>
    </source>
</evidence>
<organism evidence="1 2">
    <name type="scientific">Pontixanthobacter luteolus</name>
    <dbReference type="NCBI Taxonomy" id="295089"/>
    <lineage>
        <taxon>Bacteria</taxon>
        <taxon>Pseudomonadati</taxon>
        <taxon>Pseudomonadota</taxon>
        <taxon>Alphaproteobacteria</taxon>
        <taxon>Sphingomonadales</taxon>
        <taxon>Erythrobacteraceae</taxon>
        <taxon>Pontixanthobacter</taxon>
    </lineage>
</organism>